<dbReference type="Proteomes" id="UP001181693">
    <property type="component" value="Unassembled WGS sequence"/>
</dbReference>
<keyword evidence="2" id="KW-1185">Reference proteome</keyword>
<gene>
    <name evidence="1" type="ORF">GDO54_016835</name>
</gene>
<reference evidence="1" key="1">
    <citation type="thesis" date="2020" institute="ProQuest LLC" country="789 East Eisenhower Parkway, Ann Arbor, MI, USA">
        <title>Comparative Genomics and Chromosome Evolution.</title>
        <authorList>
            <person name="Mudd A.B."/>
        </authorList>
    </citation>
    <scope>NUCLEOTIDE SEQUENCE</scope>
    <source>
        <strain evidence="1">1538</strain>
        <tissue evidence="1">Blood</tissue>
    </source>
</reference>
<organism evidence="1 2">
    <name type="scientific">Pyxicephalus adspersus</name>
    <name type="common">African bullfrog</name>
    <dbReference type="NCBI Taxonomy" id="30357"/>
    <lineage>
        <taxon>Eukaryota</taxon>
        <taxon>Metazoa</taxon>
        <taxon>Chordata</taxon>
        <taxon>Craniata</taxon>
        <taxon>Vertebrata</taxon>
        <taxon>Euteleostomi</taxon>
        <taxon>Amphibia</taxon>
        <taxon>Batrachia</taxon>
        <taxon>Anura</taxon>
        <taxon>Neobatrachia</taxon>
        <taxon>Ranoidea</taxon>
        <taxon>Pyxicephalidae</taxon>
        <taxon>Pyxicephalinae</taxon>
        <taxon>Pyxicephalus</taxon>
    </lineage>
</organism>
<evidence type="ECO:0000313" key="2">
    <source>
        <dbReference type="Proteomes" id="UP001181693"/>
    </source>
</evidence>
<comment type="caution">
    <text evidence="1">The sequence shown here is derived from an EMBL/GenBank/DDBJ whole genome shotgun (WGS) entry which is preliminary data.</text>
</comment>
<evidence type="ECO:0000313" key="1">
    <source>
        <dbReference type="EMBL" id="DBA18604.1"/>
    </source>
</evidence>
<dbReference type="AlphaFoldDB" id="A0AAV2ZVE1"/>
<name>A0AAV2ZVE1_PYXAD</name>
<accession>A0AAV2ZVE1</accession>
<proteinExistence type="predicted"/>
<sequence>MLIEPFCLSKCWVNESLDFYIFQRAGEKPIAMKKTAYAFLFLVKQVLDVWVHKVISIFTFEWFSPIVGEGISTFLQTVQLSKEPPCPELN</sequence>
<protein>
    <submittedName>
        <fullName evidence="1">Uncharacterized protein</fullName>
    </submittedName>
</protein>
<dbReference type="EMBL" id="DYDO01000009">
    <property type="protein sequence ID" value="DBA18604.1"/>
    <property type="molecule type" value="Genomic_DNA"/>
</dbReference>